<feature type="transmembrane region" description="Helical" evidence="1">
    <location>
        <begin position="53"/>
        <end position="74"/>
    </location>
</feature>
<reference evidence="2 3" key="1">
    <citation type="journal article" date="2014" name="PLoS Genet.">
        <title>Phylogenetically driven sequencing of extremely halophilic archaea reveals strategies for static and dynamic osmo-response.</title>
        <authorList>
            <person name="Becker E.A."/>
            <person name="Seitzer P.M."/>
            <person name="Tritt A."/>
            <person name="Larsen D."/>
            <person name="Krusor M."/>
            <person name="Yao A.I."/>
            <person name="Wu D."/>
            <person name="Madern D."/>
            <person name="Eisen J.A."/>
            <person name="Darling A.E."/>
            <person name="Facciotti M.T."/>
        </authorList>
    </citation>
    <scope>NUCLEOTIDE SEQUENCE [LARGE SCALE GENOMIC DNA]</scope>
    <source>
        <strain evidence="2 3">JCM 14978</strain>
    </source>
</reference>
<keyword evidence="1" id="KW-0812">Transmembrane</keyword>
<name>M0NJM8_9EURY</name>
<feature type="transmembrane region" description="Helical" evidence="1">
    <location>
        <begin position="155"/>
        <end position="172"/>
    </location>
</feature>
<feature type="transmembrane region" description="Helical" evidence="1">
    <location>
        <begin position="178"/>
        <end position="198"/>
    </location>
</feature>
<feature type="transmembrane region" description="Helical" evidence="1">
    <location>
        <begin position="129"/>
        <end position="148"/>
    </location>
</feature>
<evidence type="ECO:0000313" key="2">
    <source>
        <dbReference type="EMBL" id="EMA57763.1"/>
    </source>
</evidence>
<keyword evidence="1" id="KW-1133">Transmembrane helix</keyword>
<organism evidence="2 3">
    <name type="scientific">Halorubrum kocurii JCM 14978</name>
    <dbReference type="NCBI Taxonomy" id="1230456"/>
    <lineage>
        <taxon>Archaea</taxon>
        <taxon>Methanobacteriati</taxon>
        <taxon>Methanobacteriota</taxon>
        <taxon>Stenosarchaea group</taxon>
        <taxon>Halobacteria</taxon>
        <taxon>Halobacteriales</taxon>
        <taxon>Haloferacaceae</taxon>
        <taxon>Halorubrum</taxon>
    </lineage>
</organism>
<feature type="transmembrane region" description="Helical" evidence="1">
    <location>
        <begin position="375"/>
        <end position="395"/>
    </location>
</feature>
<protein>
    <recommendedName>
        <fullName evidence="4">Glycosyltransferase RgtA/B/C/D-like domain-containing protein</fullName>
    </recommendedName>
</protein>
<comment type="caution">
    <text evidence="2">The sequence shown here is derived from an EMBL/GenBank/DDBJ whole genome shotgun (WGS) entry which is preliminary data.</text>
</comment>
<feature type="transmembrane region" description="Helical" evidence="1">
    <location>
        <begin position="235"/>
        <end position="252"/>
    </location>
</feature>
<gene>
    <name evidence="2" type="ORF">C468_16535</name>
</gene>
<feature type="transmembrane region" description="Helical" evidence="1">
    <location>
        <begin position="264"/>
        <end position="282"/>
    </location>
</feature>
<evidence type="ECO:0000256" key="1">
    <source>
        <dbReference type="SAM" id="Phobius"/>
    </source>
</evidence>
<feature type="transmembrane region" description="Helical" evidence="1">
    <location>
        <begin position="407"/>
        <end position="428"/>
    </location>
</feature>
<evidence type="ECO:0008006" key="4">
    <source>
        <dbReference type="Google" id="ProtNLM"/>
    </source>
</evidence>
<feature type="transmembrane region" description="Helical" evidence="1">
    <location>
        <begin position="440"/>
        <end position="463"/>
    </location>
</feature>
<accession>M0NJM8</accession>
<keyword evidence="1" id="KW-0472">Membrane</keyword>
<feature type="transmembrane region" description="Helical" evidence="1">
    <location>
        <begin position="329"/>
        <end position="354"/>
    </location>
</feature>
<keyword evidence="3" id="KW-1185">Reference proteome</keyword>
<feature type="transmembrane region" description="Helical" evidence="1">
    <location>
        <begin position="210"/>
        <end position="229"/>
    </location>
</feature>
<dbReference type="PATRIC" id="fig|1230456.3.peg.3293"/>
<evidence type="ECO:0000313" key="3">
    <source>
        <dbReference type="Proteomes" id="UP000011546"/>
    </source>
</evidence>
<proteinExistence type="predicted"/>
<dbReference type="Proteomes" id="UP000011546">
    <property type="component" value="Unassembled WGS sequence"/>
</dbReference>
<sequence length="603" mass="66115">MAVAIGTIVAWQTPATGYEVSMYAATPVPFWIGVSIGFLAAAVVTLESCHDRLAGLAVGLGWLTTVSIGSLPVIRSYRFYGRADPMTHLGWAAEMLAGNMRFGDVFYPGGHSTTVLLTDAIGVPVERGMLLFAALYFVLYALFIPLIVKALFDNNRMSVIAAFSGFTVLPINQIANGLFFHTYSMATFFFPVFLYVLVKHLKSSRRGDSIVHRVGRWNVLLSVLGVTLIFTHPQLALNVVILLGTLVVLHGLRKRLNLFLTDLRPVYGVFVLMTLCWVAWIFQFEMVFIVGERVLVSTSEVILGTGSAGESVEARYQSALSVEATVLELFVKLFLVPSVYLVLAFLTVVFSLWSQFTDSGLKGPSTDDDSLTRSVVIYFGYVGLVLGPFFLAHFLGPVSHLFFRHYGFAMVFALVLGAAMIHHIGELIPTGGWRQAARPVAVILLVVALALSLSTVFASPYIYNGSHHVSDQHMDGYETAIDYRAEDIQWNGIRNGPGREFDALVSGTVLYDRPDVSTGESTYGEEDLRLLLSGGTAEAQYLPVSQADVDREVIAYRELRYSAGSFESIGGYPGVHHVQDNGEFDLYYVTPRSSGDDPGQDEA</sequence>
<dbReference type="EMBL" id="AOJH01000101">
    <property type="protein sequence ID" value="EMA57763.1"/>
    <property type="molecule type" value="Genomic_DNA"/>
</dbReference>
<feature type="transmembrane region" description="Helical" evidence="1">
    <location>
        <begin position="27"/>
        <end position="46"/>
    </location>
</feature>
<dbReference type="AlphaFoldDB" id="M0NJM8"/>
<dbReference type="STRING" id="1230456.C468_16535"/>